<organism evidence="1 2">
    <name type="scientific">Meloidogyne enterolobii</name>
    <name type="common">Root-knot nematode worm</name>
    <name type="synonym">Meloidogyne mayaguensis</name>
    <dbReference type="NCBI Taxonomy" id="390850"/>
    <lineage>
        <taxon>Eukaryota</taxon>
        <taxon>Metazoa</taxon>
        <taxon>Ecdysozoa</taxon>
        <taxon>Nematoda</taxon>
        <taxon>Chromadorea</taxon>
        <taxon>Rhabditida</taxon>
        <taxon>Tylenchina</taxon>
        <taxon>Tylenchomorpha</taxon>
        <taxon>Tylenchoidea</taxon>
        <taxon>Meloidogynidae</taxon>
        <taxon>Meloidogyninae</taxon>
        <taxon>Meloidogyne</taxon>
    </lineage>
</organism>
<sequence>MPKIHFLFIFNLILTTHFINCQSLEDNLTIKILENNLVEETNNSLLNEFKEINFELINLNWTHVSVPFGLSLWVLLASIAKILFNLNKQMAEAIPDSALLIVLGLLLGSVLRFAQVDEKLFFLPSDTFFLYLLPPIIFEAGYFMPNRELFDNIDSVMLFAFCGTIWNTLTIGSSLFWISKFGIFSVGFSSFQILLFASLISAVDPVAVIAVFEQININSFLFINVFGEALFNDGVSVVLYQMFRKFLLIGIDNLSFWHFIAGCASFLIISFGGLFIGLLFAIVASLATKFATRIRLLAPVFVFVVPYLAYLSAELFGLSSILAIVACGIGMKQYVKENLSIDASSSVKYFVKMLAQCSETVIFMFLGLSTASHNHHFDWAFIGITIGFCLLFRIFGVVVQCLFLNKCRNRKFSFSDQFVLSYGGLRGAIAFGLVVSLDDKIPAKQMFVTTCIAVIFFTVFVQGITIRPLLYFLKVEKKDIEKKDTMTEKVYIKVKKKKKINKNIYLFKYCDYMMSGLEDIIGFKGKNSVRDKFERFNAKTLKPILTSGKKHPVNFDTSYVVRAYRKITLNEVKIANRLVRASSNNYKNNKNLRRIVPAPSPSSECSTISYGNCWTVNSNVKEEGGGGNNNKNNLILEENIELLYSMFSRLLDRKIEEIEKIKEEKEEEEDDNYFNLFIKEKNKKENKQRRKEKRRERRYSLSPSFERNLYLKGTKENNKNNKNSPKELPKTANLMSEIP</sequence>
<reference evidence="1" key="1">
    <citation type="submission" date="2023-11" db="EMBL/GenBank/DDBJ databases">
        <authorList>
            <person name="Poullet M."/>
        </authorList>
    </citation>
    <scope>NUCLEOTIDE SEQUENCE</scope>
    <source>
        <strain evidence="1">E1834</strain>
    </source>
</reference>
<accession>A0ACB0Y1T0</accession>
<evidence type="ECO:0000313" key="2">
    <source>
        <dbReference type="Proteomes" id="UP001497535"/>
    </source>
</evidence>
<proteinExistence type="predicted"/>
<protein>
    <submittedName>
        <fullName evidence="1">Uncharacterized protein</fullName>
    </submittedName>
</protein>
<keyword evidence="2" id="KW-1185">Reference proteome</keyword>
<dbReference type="Proteomes" id="UP001497535">
    <property type="component" value="Unassembled WGS sequence"/>
</dbReference>
<gene>
    <name evidence="1" type="ORF">MENTE1834_LOCUS6525</name>
</gene>
<comment type="caution">
    <text evidence="1">The sequence shown here is derived from an EMBL/GenBank/DDBJ whole genome shotgun (WGS) entry which is preliminary data.</text>
</comment>
<evidence type="ECO:0000313" key="1">
    <source>
        <dbReference type="EMBL" id="CAK5027880.1"/>
    </source>
</evidence>
<name>A0ACB0Y1T0_MELEN</name>
<dbReference type="EMBL" id="CAVMJV010000004">
    <property type="protein sequence ID" value="CAK5027880.1"/>
    <property type="molecule type" value="Genomic_DNA"/>
</dbReference>